<dbReference type="AlphaFoldDB" id="A0A7D5ZF60"/>
<name>A0A7D5ZF60_9NEIS</name>
<evidence type="ECO:0000313" key="1">
    <source>
        <dbReference type="EMBL" id="QLI82506.1"/>
    </source>
</evidence>
<organism evidence="1 2">
    <name type="scientific">Chitinibacter fontanus</name>
    <dbReference type="NCBI Taxonomy" id="1737446"/>
    <lineage>
        <taxon>Bacteria</taxon>
        <taxon>Pseudomonadati</taxon>
        <taxon>Pseudomonadota</taxon>
        <taxon>Betaproteobacteria</taxon>
        <taxon>Neisseriales</taxon>
        <taxon>Chitinibacteraceae</taxon>
        <taxon>Chitinibacter</taxon>
    </lineage>
</organism>
<keyword evidence="2" id="KW-1185">Reference proteome</keyword>
<dbReference type="EMBL" id="CP058952">
    <property type="protein sequence ID" value="QLI82506.1"/>
    <property type="molecule type" value="Genomic_DNA"/>
</dbReference>
<evidence type="ECO:0000313" key="2">
    <source>
        <dbReference type="Proteomes" id="UP000510822"/>
    </source>
</evidence>
<proteinExistence type="predicted"/>
<reference evidence="1 2" key="1">
    <citation type="journal article" date="2016" name="Int. J. Syst. Evol. Microbiol.">
        <title>Chitinibacter fontanus sp. nov., isolated from a spring.</title>
        <authorList>
            <person name="Sheu S.Y."/>
            <person name="Li Y.S."/>
            <person name="Young C.C."/>
            <person name="Chen W.M."/>
        </authorList>
    </citation>
    <scope>NUCLEOTIDE SEQUENCE [LARGE SCALE GENOMIC DNA]</scope>
    <source>
        <strain evidence="1 2">STM-7</strain>
    </source>
</reference>
<sequence>MPSIPQEPSSIQFYLRQARLLQRAVESTSPSIALPVLRRLLQAGVMGQTPLPQLFRTRSQLQRKHFLLLLAVEAGFPSWELMRPALAHMPADDIAAQQYLASGSAQLKLWFRDTESAAQYVAEHGGKVISLGQQAIVADAEAIASCART</sequence>
<gene>
    <name evidence="1" type="ORF">HZU75_13765</name>
</gene>
<dbReference type="KEGG" id="cfon:HZU75_13765"/>
<dbReference type="Proteomes" id="UP000510822">
    <property type="component" value="Chromosome"/>
</dbReference>
<dbReference type="RefSeq" id="WP_180306584.1">
    <property type="nucleotide sequence ID" value="NZ_CP058952.1"/>
</dbReference>
<accession>A0A7D5ZF60</accession>
<protein>
    <submittedName>
        <fullName evidence="1">Uncharacterized protein</fullName>
    </submittedName>
</protein>